<evidence type="ECO:0000313" key="1">
    <source>
        <dbReference type="EMBL" id="USD22369.1"/>
    </source>
</evidence>
<dbReference type="Proteomes" id="UP001055658">
    <property type="component" value="Chromosome"/>
</dbReference>
<reference evidence="1" key="1">
    <citation type="submission" date="2022-02" db="EMBL/GenBank/DDBJ databases">
        <title>Coral-associated bacteria.</title>
        <authorList>
            <person name="Tang K."/>
            <person name="Wang X."/>
        </authorList>
    </citation>
    <scope>NUCLEOTIDE SEQUENCE</scope>
    <source>
        <strain evidence="1">SCSIO 43006</strain>
    </source>
</reference>
<accession>A0ABY4VDK3</accession>
<dbReference type="RefSeq" id="WP_252084728.1">
    <property type="nucleotide sequence ID" value="NZ_CP092418.1"/>
</dbReference>
<dbReference type="EMBL" id="CP092418">
    <property type="protein sequence ID" value="USD22369.1"/>
    <property type="molecule type" value="Genomic_DNA"/>
</dbReference>
<sequence>MDERYQIQLLMESPLFDAEWYKNQHPDVESKKLTPEQHYLRYGWRMGRNPSVSFCSVSYQEQYPDVVQNNENPLIHYLNFGRSEGREVKPVDHKKLNIRSDIDLNKGNNSFQVSNRDLSQSNDLVLMQLKETQRLLEKYFLRCQELEYQIMDAKR</sequence>
<evidence type="ECO:0000313" key="2">
    <source>
        <dbReference type="Proteomes" id="UP001055658"/>
    </source>
</evidence>
<name>A0ABY4VDK3_9GAMM</name>
<gene>
    <name evidence="1" type="ORF">MJO52_04355</name>
</gene>
<organism evidence="1 2">
    <name type="scientific">Microbulbifer variabilis</name>
    <dbReference type="NCBI Taxonomy" id="266805"/>
    <lineage>
        <taxon>Bacteria</taxon>
        <taxon>Pseudomonadati</taxon>
        <taxon>Pseudomonadota</taxon>
        <taxon>Gammaproteobacteria</taxon>
        <taxon>Cellvibrionales</taxon>
        <taxon>Microbulbiferaceae</taxon>
        <taxon>Microbulbifer</taxon>
    </lineage>
</organism>
<protein>
    <submittedName>
        <fullName evidence="1">Uncharacterized protein</fullName>
    </submittedName>
</protein>
<proteinExistence type="predicted"/>
<keyword evidence="2" id="KW-1185">Reference proteome</keyword>